<dbReference type="RefSeq" id="WP_005526144.1">
    <property type="nucleotide sequence ID" value="NZ_CP050134.2"/>
</dbReference>
<dbReference type="Gene3D" id="1.40.20.10">
    <property type="entry name" value="CHAD domain"/>
    <property type="match status" value="1"/>
</dbReference>
<sequence length="509" mass="56776">MELKSQVEVEAKFSVTSDTVVPDLTTIMGVEQIVSTKVHHLSAVYYDTEDLRLTRSKITLRRRTGGTDDGWHIKFPGKTGRLEIHHPIDRGTKIPEEIRSMVRSIVRDEPLSPIAQVDNERHETLLGDAAGTVVAEFCDDHVSATSLKSNTATSWREWEVEVTPAAPSTLIAAATEVLTRAGAAASKSPSKLAMALGPDLPTEPMVDNNLDPNSPTAGVIAALKRNRDKLLAYDPRVRRDEWDSVHQMRVATRELRSHLQSFASILAGTHHKDVSEELKHLAATLGVARDAEVIAERFKDLCDQHPSGIIDAASGKQLHDDMLAEYAAAHQKVVAALNDDRYLRLLDELDELIAHPQELADPDPTPASTHVLLEQLRKSYKRLMKLHNKAMSDWDGRSSLRPQQEQKFHNVRKAAKKLRYTTEAVGDATDIPTGQLYRACKQLQEVLGNFQDSITSRKKLLAKSHEAFKRGENIFIYGVLYETEVELSRNIMQDYPAAMAAVTQAYQRL</sequence>
<dbReference type="PROSITE" id="PS51708">
    <property type="entry name" value="CHAD"/>
    <property type="match status" value="1"/>
</dbReference>
<dbReference type="Gene3D" id="2.40.320.10">
    <property type="entry name" value="Hypothetical Protein Pfu-838710-001"/>
    <property type="match status" value="1"/>
</dbReference>
<feature type="domain" description="CYTH" evidence="1">
    <location>
        <begin position="6"/>
        <end position="199"/>
    </location>
</feature>
<name>A0A6H9XW22_9CORY</name>
<evidence type="ECO:0000313" key="4">
    <source>
        <dbReference type="Proteomes" id="UP000249886"/>
    </source>
</evidence>
<dbReference type="SMART" id="SM00880">
    <property type="entry name" value="CHAD"/>
    <property type="match status" value="1"/>
</dbReference>
<reference evidence="3 4" key="1">
    <citation type="submission" date="2018-06" db="EMBL/GenBank/DDBJ databases">
        <authorList>
            <consortium name="Pathogen Informatics"/>
            <person name="Doyle S."/>
        </authorList>
    </citation>
    <scope>NUCLEOTIDE SEQUENCE [LARGE SCALE GENOMIC DNA]</scope>
    <source>
        <strain evidence="3 4">NCTC10254</strain>
    </source>
</reference>
<protein>
    <submittedName>
        <fullName evidence="3">Chad domain-containing protein</fullName>
    </submittedName>
</protein>
<evidence type="ECO:0000313" key="3">
    <source>
        <dbReference type="EMBL" id="SPW28297.1"/>
    </source>
</evidence>
<dbReference type="PANTHER" id="PTHR39339">
    <property type="entry name" value="SLR1444 PROTEIN"/>
    <property type="match status" value="1"/>
</dbReference>
<feature type="domain" description="CHAD" evidence="2">
    <location>
        <begin position="212"/>
        <end position="504"/>
    </location>
</feature>
<dbReference type="InterPro" id="IPR007899">
    <property type="entry name" value="CHAD_dom"/>
</dbReference>
<proteinExistence type="predicted"/>
<dbReference type="CDD" id="cd07374">
    <property type="entry name" value="CYTH-like_Pase"/>
    <property type="match status" value="1"/>
</dbReference>
<dbReference type="EMBL" id="UARK01000006">
    <property type="protein sequence ID" value="SPW28297.1"/>
    <property type="molecule type" value="Genomic_DNA"/>
</dbReference>
<gene>
    <name evidence="3" type="ORF">NCTC10254_01293</name>
</gene>
<dbReference type="Proteomes" id="UP000249886">
    <property type="component" value="Unassembled WGS sequence"/>
</dbReference>
<dbReference type="Pfam" id="PF05235">
    <property type="entry name" value="CHAD"/>
    <property type="match status" value="1"/>
</dbReference>
<dbReference type="Pfam" id="PF01928">
    <property type="entry name" value="CYTH"/>
    <property type="match status" value="1"/>
</dbReference>
<dbReference type="GeneID" id="84574337"/>
<evidence type="ECO:0000259" key="2">
    <source>
        <dbReference type="PROSITE" id="PS51708"/>
    </source>
</evidence>
<dbReference type="PROSITE" id="PS51707">
    <property type="entry name" value="CYTH"/>
    <property type="match status" value="1"/>
</dbReference>
<dbReference type="SMART" id="SM01118">
    <property type="entry name" value="CYTH"/>
    <property type="match status" value="1"/>
</dbReference>
<evidence type="ECO:0000259" key="1">
    <source>
        <dbReference type="PROSITE" id="PS51707"/>
    </source>
</evidence>
<accession>A0A6H9XW22</accession>
<dbReference type="AlphaFoldDB" id="A0A6H9XW22"/>
<dbReference type="InterPro" id="IPR023577">
    <property type="entry name" value="CYTH_domain"/>
</dbReference>
<organism evidence="3 4">
    <name type="scientific">Corynebacterium matruchotii</name>
    <dbReference type="NCBI Taxonomy" id="43768"/>
    <lineage>
        <taxon>Bacteria</taxon>
        <taxon>Bacillati</taxon>
        <taxon>Actinomycetota</taxon>
        <taxon>Actinomycetes</taxon>
        <taxon>Mycobacteriales</taxon>
        <taxon>Corynebacteriaceae</taxon>
        <taxon>Corynebacterium</taxon>
    </lineage>
</organism>
<dbReference type="InterPro" id="IPR038186">
    <property type="entry name" value="CHAD_dom_sf"/>
</dbReference>
<dbReference type="InterPro" id="IPR033469">
    <property type="entry name" value="CYTH-like_dom_sf"/>
</dbReference>
<comment type="caution">
    <text evidence="3">The sequence shown here is derived from an EMBL/GenBank/DDBJ whole genome shotgun (WGS) entry which is preliminary data.</text>
</comment>
<dbReference type="SUPFAM" id="SSF55154">
    <property type="entry name" value="CYTH-like phosphatases"/>
    <property type="match status" value="1"/>
</dbReference>
<dbReference type="PANTHER" id="PTHR39339:SF1">
    <property type="entry name" value="CHAD DOMAIN-CONTAINING PROTEIN"/>
    <property type="match status" value="1"/>
</dbReference>